<protein>
    <recommendedName>
        <fullName evidence="6">Putative mRNA interferase YoeB</fullName>
    </recommendedName>
</protein>
<reference evidence="7 8" key="1">
    <citation type="submission" date="2021-06" db="EMBL/GenBank/DDBJ databases">
        <title>Complete genome of Haloferula helveola possessing various polysaccharide degrading enzymes.</title>
        <authorList>
            <person name="Takami H."/>
            <person name="Huang C."/>
            <person name="Hamasaki K."/>
        </authorList>
    </citation>
    <scope>NUCLEOTIDE SEQUENCE [LARGE SCALE GENOMIC DNA]</scope>
    <source>
        <strain evidence="7 8">CN-1</strain>
    </source>
</reference>
<evidence type="ECO:0000256" key="3">
    <source>
        <dbReference type="ARBA" id="ARBA00022722"/>
    </source>
</evidence>
<evidence type="ECO:0000256" key="1">
    <source>
        <dbReference type="ARBA" id="ARBA00008172"/>
    </source>
</evidence>
<dbReference type="Gene3D" id="3.30.2310.20">
    <property type="entry name" value="RelE-like"/>
    <property type="match status" value="1"/>
</dbReference>
<comment type="similarity">
    <text evidence="1">Belongs to the YoeB family.</text>
</comment>
<dbReference type="InterPro" id="IPR009614">
    <property type="entry name" value="YoeB_toxin"/>
</dbReference>
<dbReference type="Proteomes" id="UP001374893">
    <property type="component" value="Chromosome"/>
</dbReference>
<proteinExistence type="inferred from homology"/>
<name>A0ABM7RDG2_9BACT</name>
<keyword evidence="4" id="KW-0255">Endonuclease</keyword>
<evidence type="ECO:0000256" key="5">
    <source>
        <dbReference type="ARBA" id="ARBA00022801"/>
    </source>
</evidence>
<accession>A0ABM7RDG2</accession>
<dbReference type="PANTHER" id="PTHR38039:SF1">
    <property type="entry name" value="TOXIN YOEB"/>
    <property type="match status" value="1"/>
</dbReference>
<dbReference type="RefSeq" id="WP_338684850.1">
    <property type="nucleotide sequence ID" value="NZ_AP024702.1"/>
</dbReference>
<dbReference type="EMBL" id="AP024702">
    <property type="protein sequence ID" value="BCX48558.1"/>
    <property type="molecule type" value="Genomic_DNA"/>
</dbReference>
<evidence type="ECO:0000256" key="2">
    <source>
        <dbReference type="ARBA" id="ARBA00022649"/>
    </source>
</evidence>
<evidence type="ECO:0000256" key="6">
    <source>
        <dbReference type="ARBA" id="ARBA00030388"/>
    </source>
</evidence>
<evidence type="ECO:0000313" key="7">
    <source>
        <dbReference type="EMBL" id="BCX48558.1"/>
    </source>
</evidence>
<keyword evidence="2" id="KW-1277">Toxin-antitoxin system</keyword>
<keyword evidence="8" id="KW-1185">Reference proteome</keyword>
<evidence type="ECO:0000313" key="8">
    <source>
        <dbReference type="Proteomes" id="UP001374893"/>
    </source>
</evidence>
<dbReference type="NCBIfam" id="TIGR02116">
    <property type="entry name" value="toxin_Txe_YoeB"/>
    <property type="match status" value="1"/>
</dbReference>
<organism evidence="7 8">
    <name type="scientific">Haloferula helveola</name>
    <dbReference type="NCBI Taxonomy" id="490095"/>
    <lineage>
        <taxon>Bacteria</taxon>
        <taxon>Pseudomonadati</taxon>
        <taxon>Verrucomicrobiota</taxon>
        <taxon>Verrucomicrobiia</taxon>
        <taxon>Verrucomicrobiales</taxon>
        <taxon>Verrucomicrobiaceae</taxon>
        <taxon>Haloferula</taxon>
    </lineage>
</organism>
<dbReference type="SUPFAM" id="SSF143011">
    <property type="entry name" value="RelE-like"/>
    <property type="match status" value="1"/>
</dbReference>
<sequence>MKLRLIFADQAWEDVCHWVSTDKKVLKRLIRLIDECRSTPFEGIGKPEPLRENLSGYWSRRITDEHRLVYKVSGDELWIAQARYHYTK</sequence>
<keyword evidence="3" id="KW-0540">Nuclease</keyword>
<keyword evidence="5" id="KW-0378">Hydrolase</keyword>
<dbReference type="Pfam" id="PF06769">
    <property type="entry name" value="YoeB_toxin"/>
    <property type="match status" value="1"/>
</dbReference>
<dbReference type="PANTHER" id="PTHR38039">
    <property type="entry name" value="TOXIN YOEB"/>
    <property type="match status" value="1"/>
</dbReference>
<gene>
    <name evidence="7" type="primary">yoeB</name>
    <name evidence="7" type="ORF">HAHE_24660</name>
</gene>
<dbReference type="InterPro" id="IPR035093">
    <property type="entry name" value="RelE/ParE_toxin_dom_sf"/>
</dbReference>
<evidence type="ECO:0000256" key="4">
    <source>
        <dbReference type="ARBA" id="ARBA00022759"/>
    </source>
</evidence>